<dbReference type="Proteomes" id="UP000751190">
    <property type="component" value="Unassembled WGS sequence"/>
</dbReference>
<dbReference type="EMBL" id="JAGTXO010000009">
    <property type="protein sequence ID" value="KAG8465746.1"/>
    <property type="molecule type" value="Genomic_DNA"/>
</dbReference>
<dbReference type="InterPro" id="IPR017455">
    <property type="entry name" value="Znf_FYVE-rel"/>
</dbReference>
<dbReference type="SMART" id="SM00064">
    <property type="entry name" value="FYVE"/>
    <property type="match status" value="1"/>
</dbReference>
<keyword evidence="2 4" id="KW-0863">Zinc-finger</keyword>
<dbReference type="SUPFAM" id="SSF57903">
    <property type="entry name" value="FYVE/PHD zinc finger"/>
    <property type="match status" value="1"/>
</dbReference>
<keyword evidence="1" id="KW-0479">Metal-binding</keyword>
<dbReference type="OrthoDB" id="660555at2759"/>
<reference evidence="7" key="1">
    <citation type="submission" date="2021-05" db="EMBL/GenBank/DDBJ databases">
        <title>The genome of the haptophyte Pavlova lutheri (Diacronema luteri, Pavlovales) - a model for lipid biosynthesis in eukaryotic algae.</title>
        <authorList>
            <person name="Hulatt C.J."/>
            <person name="Posewitz M.C."/>
        </authorList>
    </citation>
    <scope>NUCLEOTIDE SEQUENCE</scope>
    <source>
        <strain evidence="7">NIVA-4/92</strain>
    </source>
</reference>
<feature type="region of interest" description="Disordered" evidence="5">
    <location>
        <begin position="74"/>
        <end position="97"/>
    </location>
</feature>
<dbReference type="InterPro" id="IPR011011">
    <property type="entry name" value="Znf_FYVE_PHD"/>
</dbReference>
<dbReference type="PANTHER" id="PTHR23164:SF30">
    <property type="entry name" value="EARLY ENDOSOME ANTIGEN 1"/>
    <property type="match status" value="1"/>
</dbReference>
<evidence type="ECO:0000256" key="2">
    <source>
        <dbReference type="ARBA" id="ARBA00022771"/>
    </source>
</evidence>
<comment type="caution">
    <text evidence="7">The sequence shown here is derived from an EMBL/GenBank/DDBJ whole genome shotgun (WGS) entry which is preliminary data.</text>
</comment>
<evidence type="ECO:0000259" key="6">
    <source>
        <dbReference type="PROSITE" id="PS50178"/>
    </source>
</evidence>
<feature type="domain" description="FYVE-type" evidence="6">
    <location>
        <begin position="27"/>
        <end position="60"/>
    </location>
</feature>
<dbReference type="InterPro" id="IPR013083">
    <property type="entry name" value="Znf_RING/FYVE/PHD"/>
</dbReference>
<protein>
    <recommendedName>
        <fullName evidence="6">FYVE-type domain-containing protein</fullName>
    </recommendedName>
</protein>
<evidence type="ECO:0000256" key="5">
    <source>
        <dbReference type="SAM" id="MobiDB-lite"/>
    </source>
</evidence>
<sequence>MATPAVEWNTTHWVPDEAVSECAAPTCGRPFNRLLRKHHCRRCGRVFCAQCTSHKLHLTPQLAVDSERGVAPSKAGLRVGARPPATARAWRVHGAAP</sequence>
<evidence type="ECO:0000313" key="8">
    <source>
        <dbReference type="Proteomes" id="UP000751190"/>
    </source>
</evidence>
<dbReference type="AlphaFoldDB" id="A0A8J5XBR8"/>
<dbReference type="Gene3D" id="3.30.40.10">
    <property type="entry name" value="Zinc/RING finger domain, C3HC4 (zinc finger)"/>
    <property type="match status" value="1"/>
</dbReference>
<evidence type="ECO:0000313" key="7">
    <source>
        <dbReference type="EMBL" id="KAG8465746.1"/>
    </source>
</evidence>
<evidence type="ECO:0000256" key="3">
    <source>
        <dbReference type="ARBA" id="ARBA00022833"/>
    </source>
</evidence>
<proteinExistence type="predicted"/>
<name>A0A8J5XBR8_DIALT</name>
<dbReference type="InterPro" id="IPR000306">
    <property type="entry name" value="Znf_FYVE"/>
</dbReference>
<keyword evidence="8" id="KW-1185">Reference proteome</keyword>
<dbReference type="GO" id="GO:0008270">
    <property type="term" value="F:zinc ion binding"/>
    <property type="evidence" value="ECO:0007669"/>
    <property type="project" value="UniProtKB-KW"/>
</dbReference>
<dbReference type="PANTHER" id="PTHR23164">
    <property type="entry name" value="EARLY ENDOSOME ANTIGEN 1"/>
    <property type="match status" value="1"/>
</dbReference>
<keyword evidence="3" id="KW-0862">Zinc</keyword>
<dbReference type="Pfam" id="PF01363">
    <property type="entry name" value="FYVE"/>
    <property type="match status" value="1"/>
</dbReference>
<evidence type="ECO:0000256" key="4">
    <source>
        <dbReference type="PROSITE-ProRule" id="PRU00091"/>
    </source>
</evidence>
<gene>
    <name evidence="7" type="ORF">KFE25_005316</name>
</gene>
<organism evidence="7 8">
    <name type="scientific">Diacronema lutheri</name>
    <name type="common">Unicellular marine alga</name>
    <name type="synonym">Monochrysis lutheri</name>
    <dbReference type="NCBI Taxonomy" id="2081491"/>
    <lineage>
        <taxon>Eukaryota</taxon>
        <taxon>Haptista</taxon>
        <taxon>Haptophyta</taxon>
        <taxon>Pavlovophyceae</taxon>
        <taxon>Pavlovales</taxon>
        <taxon>Pavlovaceae</taxon>
        <taxon>Diacronema</taxon>
    </lineage>
</organism>
<accession>A0A8J5XBR8</accession>
<dbReference type="PROSITE" id="PS50178">
    <property type="entry name" value="ZF_FYVE"/>
    <property type="match status" value="1"/>
</dbReference>
<evidence type="ECO:0000256" key="1">
    <source>
        <dbReference type="ARBA" id="ARBA00022723"/>
    </source>
</evidence>